<feature type="transmembrane region" description="Helical" evidence="1">
    <location>
        <begin position="39"/>
        <end position="59"/>
    </location>
</feature>
<protein>
    <submittedName>
        <fullName evidence="2">Phospholipid phosphatase</fullName>
    </submittedName>
</protein>
<comment type="caution">
    <text evidence="2">The sequence shown here is derived from an EMBL/GenBank/DDBJ whole genome shotgun (WGS) entry which is preliminary data.</text>
</comment>
<gene>
    <name evidence="2" type="ORF">ACFOZ1_14375</name>
</gene>
<keyword evidence="1" id="KW-1133">Transmembrane helix</keyword>
<reference evidence="3" key="1">
    <citation type="journal article" date="2019" name="Int. J. Syst. Evol. Microbiol.">
        <title>The Global Catalogue of Microorganisms (GCM) 10K type strain sequencing project: providing services to taxonomists for standard genome sequencing and annotation.</title>
        <authorList>
            <consortium name="The Broad Institute Genomics Platform"/>
            <consortium name="The Broad Institute Genome Sequencing Center for Infectious Disease"/>
            <person name="Wu L."/>
            <person name="Ma J."/>
        </authorList>
    </citation>
    <scope>NUCLEOTIDE SEQUENCE [LARGE SCALE GENOMIC DNA]</scope>
    <source>
        <strain evidence="3">KACC 14058</strain>
    </source>
</reference>
<evidence type="ECO:0000313" key="2">
    <source>
        <dbReference type="EMBL" id="MFC4388985.1"/>
    </source>
</evidence>
<evidence type="ECO:0000313" key="3">
    <source>
        <dbReference type="Proteomes" id="UP001595880"/>
    </source>
</evidence>
<name>A0ABV8VZE4_9BACI</name>
<keyword evidence="1" id="KW-0472">Membrane</keyword>
<proteinExistence type="predicted"/>
<organism evidence="2 3">
    <name type="scientific">Gracilibacillus marinus</name>
    <dbReference type="NCBI Taxonomy" id="630535"/>
    <lineage>
        <taxon>Bacteria</taxon>
        <taxon>Bacillati</taxon>
        <taxon>Bacillota</taxon>
        <taxon>Bacilli</taxon>
        <taxon>Bacillales</taxon>
        <taxon>Bacillaceae</taxon>
        <taxon>Gracilibacillus</taxon>
    </lineage>
</organism>
<keyword evidence="3" id="KW-1185">Reference proteome</keyword>
<dbReference type="EMBL" id="JBHSDV010000005">
    <property type="protein sequence ID" value="MFC4388985.1"/>
    <property type="molecule type" value="Genomic_DNA"/>
</dbReference>
<evidence type="ECO:0000256" key="1">
    <source>
        <dbReference type="SAM" id="Phobius"/>
    </source>
</evidence>
<keyword evidence="1" id="KW-0812">Transmembrane</keyword>
<accession>A0ABV8VZE4</accession>
<dbReference type="Proteomes" id="UP001595880">
    <property type="component" value="Unassembled WGS sequence"/>
</dbReference>
<feature type="transmembrane region" description="Helical" evidence="1">
    <location>
        <begin position="116"/>
        <end position="136"/>
    </location>
</feature>
<feature type="transmembrane region" description="Helical" evidence="1">
    <location>
        <begin position="71"/>
        <end position="96"/>
    </location>
</feature>
<sequence length="193" mass="21856">MDIIKCHFFVVAALIYDNAIYALGTFIGEGTFLKTLNLLRFWLHALITPTLILFSIASMREANIKWAQQSWVLLFGVLYTIVAIFIEIITVLNGLVLQASKEYGALSYSSAEEASGPPIMILMVLIALLIAGFMLWWKAKWPWMFIGTLIMIIGSVVSFDINSNAMTNAFELILLFTLVWTKKQLDLNRLYVH</sequence>
<feature type="transmembrane region" description="Helical" evidence="1">
    <location>
        <begin position="7"/>
        <end position="27"/>
    </location>
</feature>
<feature type="transmembrane region" description="Helical" evidence="1">
    <location>
        <begin position="143"/>
        <end position="159"/>
    </location>
</feature>